<protein>
    <recommendedName>
        <fullName evidence="4">Mercuric transport protein MerT</fullName>
    </recommendedName>
</protein>
<organism evidence="2 3">
    <name type="scientific">Aliidongia dinghuensis</name>
    <dbReference type="NCBI Taxonomy" id="1867774"/>
    <lineage>
        <taxon>Bacteria</taxon>
        <taxon>Pseudomonadati</taxon>
        <taxon>Pseudomonadota</taxon>
        <taxon>Alphaproteobacteria</taxon>
        <taxon>Rhodospirillales</taxon>
        <taxon>Dongiaceae</taxon>
        <taxon>Aliidongia</taxon>
    </lineage>
</organism>
<keyword evidence="3" id="KW-1185">Reference proteome</keyword>
<reference evidence="2" key="2">
    <citation type="submission" date="2020-09" db="EMBL/GenBank/DDBJ databases">
        <authorList>
            <person name="Sun Q."/>
            <person name="Zhou Y."/>
        </authorList>
    </citation>
    <scope>NUCLEOTIDE SEQUENCE</scope>
    <source>
        <strain evidence="2">CGMCC 1.15725</strain>
    </source>
</reference>
<dbReference type="EMBL" id="BMJQ01000001">
    <property type="protein sequence ID" value="GGF00858.1"/>
    <property type="molecule type" value="Genomic_DNA"/>
</dbReference>
<reference evidence="2" key="1">
    <citation type="journal article" date="2014" name="Int. J. Syst. Evol. Microbiol.">
        <title>Complete genome sequence of Corynebacterium casei LMG S-19264T (=DSM 44701T), isolated from a smear-ripened cheese.</title>
        <authorList>
            <consortium name="US DOE Joint Genome Institute (JGI-PGF)"/>
            <person name="Walter F."/>
            <person name="Albersmeier A."/>
            <person name="Kalinowski J."/>
            <person name="Ruckert C."/>
        </authorList>
    </citation>
    <scope>NUCLEOTIDE SEQUENCE</scope>
    <source>
        <strain evidence="2">CGMCC 1.15725</strain>
    </source>
</reference>
<proteinExistence type="predicted"/>
<evidence type="ECO:0008006" key="4">
    <source>
        <dbReference type="Google" id="ProtNLM"/>
    </source>
</evidence>
<keyword evidence="1" id="KW-0472">Membrane</keyword>
<dbReference type="RefSeq" id="WP_189041702.1">
    <property type="nucleotide sequence ID" value="NZ_BMJQ01000001.1"/>
</dbReference>
<name>A0A8J2YPP7_9PROT</name>
<accession>A0A8J2YPP7</accession>
<evidence type="ECO:0000313" key="2">
    <source>
        <dbReference type="EMBL" id="GGF00858.1"/>
    </source>
</evidence>
<feature type="transmembrane region" description="Helical" evidence="1">
    <location>
        <begin position="65"/>
        <end position="83"/>
    </location>
</feature>
<sequence>MAESKLDLTARTRSAGSGAVALTLGGLAAAFGVASCCGLPFLLAGAGLGTAWLYGVALLAAPHRLLLMTVAATCLAGGAILLWRQRRQAVCAPGSVCAKPAVQALVVVGLLVGSALLYLGYSYA</sequence>
<evidence type="ECO:0000256" key="1">
    <source>
        <dbReference type="SAM" id="Phobius"/>
    </source>
</evidence>
<dbReference type="AlphaFoldDB" id="A0A8J2YPP7"/>
<evidence type="ECO:0000313" key="3">
    <source>
        <dbReference type="Proteomes" id="UP000646365"/>
    </source>
</evidence>
<gene>
    <name evidence="2" type="ORF">GCM10011611_03030</name>
</gene>
<feature type="transmembrane region" description="Helical" evidence="1">
    <location>
        <begin position="20"/>
        <end position="53"/>
    </location>
</feature>
<comment type="caution">
    <text evidence="2">The sequence shown here is derived from an EMBL/GenBank/DDBJ whole genome shotgun (WGS) entry which is preliminary data.</text>
</comment>
<keyword evidence="1" id="KW-0812">Transmembrane</keyword>
<feature type="transmembrane region" description="Helical" evidence="1">
    <location>
        <begin position="104"/>
        <end position="121"/>
    </location>
</feature>
<dbReference type="Proteomes" id="UP000646365">
    <property type="component" value="Unassembled WGS sequence"/>
</dbReference>
<keyword evidence="1" id="KW-1133">Transmembrane helix</keyword>